<reference evidence="1 2" key="1">
    <citation type="journal article" date="2021" name="Hortic Res">
        <title>The domestication of Cucurbita argyrosperma as revealed by the genome of its wild relative.</title>
        <authorList>
            <person name="Barrera-Redondo J."/>
            <person name="Sanchez-de la Vega G."/>
            <person name="Aguirre-Liguori J.A."/>
            <person name="Castellanos-Morales G."/>
            <person name="Gutierrez-Guerrero Y.T."/>
            <person name="Aguirre-Dugua X."/>
            <person name="Aguirre-Planter E."/>
            <person name="Tenaillon M.I."/>
            <person name="Lira-Saade R."/>
            <person name="Eguiarte L.E."/>
        </authorList>
    </citation>
    <scope>NUCLEOTIDE SEQUENCE [LARGE SCALE GENOMIC DNA]</scope>
    <source>
        <strain evidence="1">JBR-2021</strain>
    </source>
</reference>
<proteinExistence type="predicted"/>
<sequence length="126" mass="14573">MSLYEGGFGGKKANLAAMDEVTPPISPPAQNPEKCTDSTLKKRLIKSNFQHSFGQQPFVFLFPDDSILVETVEKKYRGCSSSNYILERIKASLPWFRARRRGVEWWTRAQRMVWRLNYLKSQNSVL</sequence>
<accession>A0AAV6MHU4</accession>
<dbReference type="Proteomes" id="UP000685013">
    <property type="component" value="Chromosome 14"/>
</dbReference>
<evidence type="ECO:0000313" key="1">
    <source>
        <dbReference type="EMBL" id="KAG6581075.1"/>
    </source>
</evidence>
<feature type="non-terminal residue" evidence="1">
    <location>
        <position position="1"/>
    </location>
</feature>
<protein>
    <submittedName>
        <fullName evidence="1">Uncharacterized protein</fullName>
    </submittedName>
</protein>
<dbReference type="AlphaFoldDB" id="A0AAV6MHU4"/>
<dbReference type="EMBL" id="JAGKQH010000014">
    <property type="protein sequence ID" value="KAG6581075.1"/>
    <property type="molecule type" value="Genomic_DNA"/>
</dbReference>
<comment type="caution">
    <text evidence="1">The sequence shown here is derived from an EMBL/GenBank/DDBJ whole genome shotgun (WGS) entry which is preliminary data.</text>
</comment>
<evidence type="ECO:0000313" key="2">
    <source>
        <dbReference type="Proteomes" id="UP000685013"/>
    </source>
</evidence>
<keyword evidence="2" id="KW-1185">Reference proteome</keyword>
<organism evidence="1 2">
    <name type="scientific">Cucurbita argyrosperma subsp. sororia</name>
    <dbReference type="NCBI Taxonomy" id="37648"/>
    <lineage>
        <taxon>Eukaryota</taxon>
        <taxon>Viridiplantae</taxon>
        <taxon>Streptophyta</taxon>
        <taxon>Embryophyta</taxon>
        <taxon>Tracheophyta</taxon>
        <taxon>Spermatophyta</taxon>
        <taxon>Magnoliopsida</taxon>
        <taxon>eudicotyledons</taxon>
        <taxon>Gunneridae</taxon>
        <taxon>Pentapetalae</taxon>
        <taxon>rosids</taxon>
        <taxon>fabids</taxon>
        <taxon>Cucurbitales</taxon>
        <taxon>Cucurbitaceae</taxon>
        <taxon>Cucurbiteae</taxon>
        <taxon>Cucurbita</taxon>
    </lineage>
</organism>
<gene>
    <name evidence="1" type="ORF">SDJN03_21077</name>
</gene>
<name>A0AAV6MHU4_9ROSI</name>